<dbReference type="OrthoDB" id="10367407at2759"/>
<dbReference type="AlphaFoldDB" id="A0A6A3M1G9"/>
<evidence type="ECO:0000313" key="2">
    <source>
        <dbReference type="EMBL" id="KAE9026781.1"/>
    </source>
</evidence>
<evidence type="ECO:0000313" key="4">
    <source>
        <dbReference type="Proteomes" id="UP000429607"/>
    </source>
</evidence>
<evidence type="ECO:0000313" key="1">
    <source>
        <dbReference type="EMBL" id="KAE9024160.1"/>
    </source>
</evidence>
<organism evidence="1 6">
    <name type="scientific">Phytophthora rubi</name>
    <dbReference type="NCBI Taxonomy" id="129364"/>
    <lineage>
        <taxon>Eukaryota</taxon>
        <taxon>Sar</taxon>
        <taxon>Stramenopiles</taxon>
        <taxon>Oomycota</taxon>
        <taxon>Peronosporomycetes</taxon>
        <taxon>Peronosporales</taxon>
        <taxon>Peronosporaceae</taxon>
        <taxon>Phytophthora</taxon>
    </lineage>
</organism>
<dbReference type="EMBL" id="QXFT01000553">
    <property type="protein sequence ID" value="KAE9340937.1"/>
    <property type="molecule type" value="Genomic_DNA"/>
</dbReference>
<dbReference type="Proteomes" id="UP000435112">
    <property type="component" value="Unassembled WGS sequence"/>
</dbReference>
<protein>
    <submittedName>
        <fullName evidence="1">Uncharacterized protein</fullName>
    </submittedName>
</protein>
<reference evidence="4 6" key="1">
    <citation type="submission" date="2018-09" db="EMBL/GenBank/DDBJ databases">
        <title>Genomic investigation of the strawberry pathogen Phytophthora fragariae indicates pathogenicity is determined by transcriptional variation in three key races.</title>
        <authorList>
            <person name="Adams T.M."/>
            <person name="Armitage A.D."/>
            <person name="Sobczyk M.K."/>
            <person name="Bates H.J."/>
            <person name="Dunwell J.M."/>
            <person name="Nellist C.F."/>
            <person name="Harrison R.J."/>
        </authorList>
    </citation>
    <scope>NUCLEOTIDE SEQUENCE [LARGE SCALE GENOMIC DNA]</scope>
    <source>
        <strain evidence="2 4">SCRP249</strain>
        <strain evidence="1 6">SCRP324</strain>
        <strain evidence="3 5">SCRP333</strain>
    </source>
</reference>
<evidence type="ECO:0000313" key="6">
    <source>
        <dbReference type="Proteomes" id="UP000435112"/>
    </source>
</evidence>
<dbReference type="Proteomes" id="UP000429607">
    <property type="component" value="Unassembled WGS sequence"/>
</dbReference>
<evidence type="ECO:0000313" key="3">
    <source>
        <dbReference type="EMBL" id="KAE9340937.1"/>
    </source>
</evidence>
<name>A0A6A3M1G9_9STRA</name>
<keyword evidence="5" id="KW-1185">Reference proteome</keyword>
<dbReference type="EMBL" id="QXFV01000774">
    <property type="protein sequence ID" value="KAE9026781.1"/>
    <property type="molecule type" value="Genomic_DNA"/>
</dbReference>
<dbReference type="EMBL" id="QXFU01000693">
    <property type="protein sequence ID" value="KAE9024160.1"/>
    <property type="molecule type" value="Genomic_DNA"/>
</dbReference>
<accession>A0A6A3M1G9</accession>
<proteinExistence type="predicted"/>
<sequence length="45" mass="4887">MSEIEVLAVKKNLVTYGKALVPPIPVERDAHSLLGLCHGILGFKE</sequence>
<gene>
    <name evidence="2" type="ORF">PR001_g12125</name>
    <name evidence="1" type="ORF">PR002_g11530</name>
    <name evidence="3" type="ORF">PR003_g10236</name>
</gene>
<evidence type="ECO:0000313" key="5">
    <source>
        <dbReference type="Proteomes" id="UP000434957"/>
    </source>
</evidence>
<dbReference type="Proteomes" id="UP000434957">
    <property type="component" value="Unassembled WGS sequence"/>
</dbReference>
<comment type="caution">
    <text evidence="1">The sequence shown here is derived from an EMBL/GenBank/DDBJ whole genome shotgun (WGS) entry which is preliminary data.</text>
</comment>